<name>A0A5B7EN86_PORTR</name>
<reference evidence="1 2" key="1">
    <citation type="submission" date="2019-05" db="EMBL/GenBank/DDBJ databases">
        <title>Another draft genome of Portunus trituberculatus and its Hox gene families provides insights of decapod evolution.</title>
        <authorList>
            <person name="Jeong J.-H."/>
            <person name="Song I."/>
            <person name="Kim S."/>
            <person name="Choi T."/>
            <person name="Kim D."/>
            <person name="Ryu S."/>
            <person name="Kim W."/>
        </authorList>
    </citation>
    <scope>NUCLEOTIDE SEQUENCE [LARGE SCALE GENOMIC DNA]</scope>
    <source>
        <tissue evidence="1">Muscle</tissue>
    </source>
</reference>
<comment type="caution">
    <text evidence="1">The sequence shown here is derived from an EMBL/GenBank/DDBJ whole genome shotgun (WGS) entry which is preliminary data.</text>
</comment>
<dbReference type="EMBL" id="VSRR010003377">
    <property type="protein sequence ID" value="MPC35911.1"/>
    <property type="molecule type" value="Genomic_DNA"/>
</dbReference>
<gene>
    <name evidence="1" type="ORF">E2C01_029347</name>
</gene>
<organism evidence="1 2">
    <name type="scientific">Portunus trituberculatus</name>
    <name type="common">Swimming crab</name>
    <name type="synonym">Neptunus trituberculatus</name>
    <dbReference type="NCBI Taxonomy" id="210409"/>
    <lineage>
        <taxon>Eukaryota</taxon>
        <taxon>Metazoa</taxon>
        <taxon>Ecdysozoa</taxon>
        <taxon>Arthropoda</taxon>
        <taxon>Crustacea</taxon>
        <taxon>Multicrustacea</taxon>
        <taxon>Malacostraca</taxon>
        <taxon>Eumalacostraca</taxon>
        <taxon>Eucarida</taxon>
        <taxon>Decapoda</taxon>
        <taxon>Pleocyemata</taxon>
        <taxon>Brachyura</taxon>
        <taxon>Eubrachyura</taxon>
        <taxon>Portunoidea</taxon>
        <taxon>Portunidae</taxon>
        <taxon>Portuninae</taxon>
        <taxon>Portunus</taxon>
    </lineage>
</organism>
<sequence length="67" mass="7487">MRSGNNKNNTLDFPLHRGVPGGVAARAPPHNYALCNKMPRTAAKAPLIEGYHRMNIQTRSFTVKNRQ</sequence>
<evidence type="ECO:0000313" key="2">
    <source>
        <dbReference type="Proteomes" id="UP000324222"/>
    </source>
</evidence>
<keyword evidence="2" id="KW-1185">Reference proteome</keyword>
<dbReference type="Proteomes" id="UP000324222">
    <property type="component" value="Unassembled WGS sequence"/>
</dbReference>
<dbReference type="AlphaFoldDB" id="A0A5B7EN86"/>
<evidence type="ECO:0000313" key="1">
    <source>
        <dbReference type="EMBL" id="MPC35911.1"/>
    </source>
</evidence>
<accession>A0A5B7EN86</accession>
<protein>
    <submittedName>
        <fullName evidence="1">Uncharacterized protein</fullName>
    </submittedName>
</protein>
<proteinExistence type="predicted"/>